<dbReference type="GO" id="GO:0015276">
    <property type="term" value="F:ligand-gated monoatomic ion channel activity"/>
    <property type="evidence" value="ECO:0007669"/>
    <property type="project" value="InterPro"/>
</dbReference>
<name>A0A399FA82_9DEIN</name>
<dbReference type="Gene3D" id="3.40.190.10">
    <property type="entry name" value="Periplasmic binding protein-like II"/>
    <property type="match status" value="2"/>
</dbReference>
<feature type="domain" description="Solute-binding protein family 3/N-terminal" evidence="2">
    <location>
        <begin position="43"/>
        <end position="264"/>
    </location>
</feature>
<evidence type="ECO:0000313" key="4">
    <source>
        <dbReference type="EMBL" id="RIH93504.1"/>
    </source>
</evidence>
<feature type="domain" description="Ionotropic glutamate receptor C-terminal" evidence="3">
    <location>
        <begin position="43"/>
        <end position="263"/>
    </location>
</feature>
<accession>A0A399FA82</accession>
<dbReference type="GO" id="GO:0016020">
    <property type="term" value="C:membrane"/>
    <property type="evidence" value="ECO:0007669"/>
    <property type="project" value="InterPro"/>
</dbReference>
<reference evidence="4 5" key="1">
    <citation type="submission" date="2018-08" db="EMBL/GenBank/DDBJ databases">
        <title>Meiothermus granaticius genome AF-68 sequencing project.</title>
        <authorList>
            <person name="Da Costa M.S."/>
            <person name="Albuquerque L."/>
            <person name="Raposo P."/>
            <person name="Froufe H.J.C."/>
            <person name="Barroso C.S."/>
            <person name="Egas C."/>
        </authorList>
    </citation>
    <scope>NUCLEOTIDE SEQUENCE [LARGE SCALE GENOMIC DNA]</scope>
    <source>
        <strain evidence="4 5">AF-68</strain>
    </source>
</reference>
<keyword evidence="1" id="KW-0732">Signal</keyword>
<protein>
    <submittedName>
        <fullName evidence="4">L-cystine-binding protein FliY</fullName>
    </submittedName>
</protein>
<dbReference type="SUPFAM" id="SSF53850">
    <property type="entry name" value="Periplasmic binding protein-like II"/>
    <property type="match status" value="1"/>
</dbReference>
<dbReference type="AlphaFoldDB" id="A0A399FA82"/>
<dbReference type="InterPro" id="IPR001320">
    <property type="entry name" value="Iontro_rcpt_C"/>
</dbReference>
<evidence type="ECO:0000313" key="5">
    <source>
        <dbReference type="Proteomes" id="UP000266178"/>
    </source>
</evidence>
<evidence type="ECO:0000259" key="2">
    <source>
        <dbReference type="SMART" id="SM00062"/>
    </source>
</evidence>
<gene>
    <name evidence="4" type="primary">fliY</name>
    <name evidence="4" type="ORF">Mgrana_00558</name>
</gene>
<dbReference type="PANTHER" id="PTHR35936">
    <property type="entry name" value="MEMBRANE-BOUND LYTIC MUREIN TRANSGLYCOSYLASE F"/>
    <property type="match status" value="1"/>
</dbReference>
<dbReference type="SMART" id="SM00062">
    <property type="entry name" value="PBPb"/>
    <property type="match status" value="1"/>
</dbReference>
<comment type="caution">
    <text evidence="4">The sequence shown here is derived from an EMBL/GenBank/DDBJ whole genome shotgun (WGS) entry which is preliminary data.</text>
</comment>
<dbReference type="OrthoDB" id="9774451at2"/>
<keyword evidence="5" id="KW-1185">Reference proteome</keyword>
<dbReference type="PANTHER" id="PTHR35936:SF19">
    <property type="entry name" value="AMINO-ACID-BINDING PROTEIN YXEM-RELATED"/>
    <property type="match status" value="1"/>
</dbReference>
<organism evidence="4 5">
    <name type="scientific">Meiothermus granaticius NBRC 107808</name>
    <dbReference type="NCBI Taxonomy" id="1227551"/>
    <lineage>
        <taxon>Bacteria</taxon>
        <taxon>Thermotogati</taxon>
        <taxon>Deinococcota</taxon>
        <taxon>Deinococci</taxon>
        <taxon>Thermales</taxon>
        <taxon>Thermaceae</taxon>
        <taxon>Meiothermus</taxon>
    </lineage>
</organism>
<evidence type="ECO:0000259" key="3">
    <source>
        <dbReference type="SMART" id="SM00079"/>
    </source>
</evidence>
<sequence length="275" mass="29395">MKNIGKAIWVGAVTAMLLVTGALVQGTRAQGQDLLARVKAAGVLRVANTQASPPWSMIDDNKQLVGFDVDVANELARRLGIAKVEFVAGRFADFVAGIEAGKYDIVIAGQTITEERKKAVDFSNPYQAISVSVFTRPSRTGQFKSINDLNGKRVAVTAGSTQEKFVREQIPGATPKTYENGTLALLDVAFGRADAGLFNRFVGSYLAQRNGLLVAPAFDLGVELNAMSFRKGETAFKAAVDKALAEMIADGSFSAISKKWLGGQDMVAALVKYVK</sequence>
<dbReference type="RefSeq" id="WP_119356079.1">
    <property type="nucleotide sequence ID" value="NZ_BJXM01000003.1"/>
</dbReference>
<dbReference type="Pfam" id="PF00497">
    <property type="entry name" value="SBP_bac_3"/>
    <property type="match status" value="1"/>
</dbReference>
<dbReference type="EMBL" id="QWLB01000005">
    <property type="protein sequence ID" value="RIH93504.1"/>
    <property type="molecule type" value="Genomic_DNA"/>
</dbReference>
<dbReference type="SMART" id="SM00079">
    <property type="entry name" value="PBPe"/>
    <property type="match status" value="1"/>
</dbReference>
<dbReference type="InterPro" id="IPR001638">
    <property type="entry name" value="Solute-binding_3/MltF_N"/>
</dbReference>
<proteinExistence type="predicted"/>
<dbReference type="Proteomes" id="UP000266178">
    <property type="component" value="Unassembled WGS sequence"/>
</dbReference>
<evidence type="ECO:0000256" key="1">
    <source>
        <dbReference type="ARBA" id="ARBA00022729"/>
    </source>
</evidence>